<dbReference type="AlphaFoldDB" id="A0A1H2EBX3"/>
<protein>
    <submittedName>
        <fullName evidence="1">Uncharacterized protein</fullName>
    </submittedName>
</protein>
<sequence length="68" mass="8234">MDYTNYQFLTHESWFFVTPIKYLQHKNIYINFLSFTRLQGDRYINSRVFSQYRDLDGIADFIVINAGK</sequence>
<dbReference type="EMBL" id="FNLN01000011">
    <property type="protein sequence ID" value="SDT92524.1"/>
    <property type="molecule type" value="Genomic_DNA"/>
</dbReference>
<proteinExistence type="predicted"/>
<evidence type="ECO:0000313" key="1">
    <source>
        <dbReference type="EMBL" id="SDT92524.1"/>
    </source>
</evidence>
<reference evidence="2" key="1">
    <citation type="submission" date="2016-10" db="EMBL/GenBank/DDBJ databases">
        <authorList>
            <person name="Varghese N."/>
            <person name="Submissions S."/>
        </authorList>
    </citation>
    <scope>NUCLEOTIDE SEQUENCE [LARGE SCALE GENOMIC DNA]</scope>
    <source>
        <strain evidence="2">Nm10</strain>
    </source>
</reference>
<evidence type="ECO:0000313" key="2">
    <source>
        <dbReference type="Proteomes" id="UP000182882"/>
    </source>
</evidence>
<keyword evidence="2" id="KW-1185">Reference proteome</keyword>
<name>A0A1H2EBX3_9PROT</name>
<gene>
    <name evidence="1" type="ORF">SAMN05216406_11116</name>
</gene>
<organism evidence="1 2">
    <name type="scientific">Nitrosomonas ureae</name>
    <dbReference type="NCBI Taxonomy" id="44577"/>
    <lineage>
        <taxon>Bacteria</taxon>
        <taxon>Pseudomonadati</taxon>
        <taxon>Pseudomonadota</taxon>
        <taxon>Betaproteobacteria</taxon>
        <taxon>Nitrosomonadales</taxon>
        <taxon>Nitrosomonadaceae</taxon>
        <taxon>Nitrosomonas</taxon>
    </lineage>
</organism>
<accession>A0A1H2EBX3</accession>
<dbReference type="Proteomes" id="UP000182882">
    <property type="component" value="Unassembled WGS sequence"/>
</dbReference>